<sequence length="136" mass="14677">MADKAVYQYNLTQSCATGSGGRRRVHILSPVRGRSRIGGQSADSCAVREQGRSSEADVALQVSGVQARNDERRAGSRKRGGQGCGTKQRQGARAQEKEEQSERAAEKQAAETGKNVGPDGFHEDVAMWGRISIIVY</sequence>
<dbReference type="EMBL" id="JAHLVD010000016">
    <property type="protein sequence ID" value="KAG7845972.1"/>
    <property type="molecule type" value="Genomic_DNA"/>
</dbReference>
<name>A0ABQ7RQX6_PICAN</name>
<organism evidence="2 3">
    <name type="scientific">Pichia angusta</name>
    <name type="common">Yeast</name>
    <name type="synonym">Hansenula polymorpha</name>
    <dbReference type="NCBI Taxonomy" id="870730"/>
    <lineage>
        <taxon>Eukaryota</taxon>
        <taxon>Fungi</taxon>
        <taxon>Dikarya</taxon>
        <taxon>Ascomycota</taxon>
        <taxon>Saccharomycotina</taxon>
        <taxon>Pichiomycetes</taxon>
        <taxon>Pichiales</taxon>
        <taxon>Pichiaceae</taxon>
        <taxon>Ogataea</taxon>
    </lineage>
</organism>
<feature type="compositionally biased region" description="Basic and acidic residues" evidence="1">
    <location>
        <begin position="94"/>
        <end position="109"/>
    </location>
</feature>
<evidence type="ECO:0000313" key="3">
    <source>
        <dbReference type="Proteomes" id="UP001197328"/>
    </source>
</evidence>
<dbReference type="PROSITE" id="PS51257">
    <property type="entry name" value="PROKAR_LIPOPROTEIN"/>
    <property type="match status" value="1"/>
</dbReference>
<protein>
    <submittedName>
        <fullName evidence="2">Uncharacterized protein</fullName>
    </submittedName>
</protein>
<comment type="caution">
    <text evidence="2">The sequence shown here is derived from an EMBL/GenBank/DDBJ whole genome shotgun (WGS) entry which is preliminary data.</text>
</comment>
<feature type="region of interest" description="Disordered" evidence="1">
    <location>
        <begin position="29"/>
        <end position="123"/>
    </location>
</feature>
<keyword evidence="3" id="KW-1185">Reference proteome</keyword>
<reference evidence="2 3" key="1">
    <citation type="journal article" date="2021" name="G3 (Bethesda)">
        <title>Genomic diversity, chromosomal rearrangements, and interspecies hybridization in the ogataea polymorpha species complex.</title>
        <authorList>
            <person name="Hanson S.J."/>
            <person name="Cinneide E.O."/>
            <person name="Salzberg L.I."/>
            <person name="Wolfe K.H."/>
            <person name="McGowan J."/>
            <person name="Fitzpatrick D.A."/>
            <person name="Matlin K."/>
        </authorList>
    </citation>
    <scope>NUCLEOTIDE SEQUENCE [LARGE SCALE GENOMIC DNA]</scope>
    <source>
        <strain evidence="2">51-138</strain>
    </source>
</reference>
<evidence type="ECO:0000256" key="1">
    <source>
        <dbReference type="SAM" id="MobiDB-lite"/>
    </source>
</evidence>
<gene>
    <name evidence="2" type="ORF">KL940_004811</name>
</gene>
<dbReference type="Proteomes" id="UP001197328">
    <property type="component" value="Unassembled WGS sequence"/>
</dbReference>
<evidence type="ECO:0000313" key="2">
    <source>
        <dbReference type="EMBL" id="KAG7845972.1"/>
    </source>
</evidence>
<accession>A0ABQ7RQX6</accession>
<proteinExistence type="predicted"/>